<proteinExistence type="predicted"/>
<name>A0A2K3V0E4_9DEIO</name>
<dbReference type="Pfam" id="PF22790">
    <property type="entry name" value="YkoP"/>
    <property type="match status" value="1"/>
</dbReference>
<dbReference type="OrthoDB" id="62208at2"/>
<evidence type="ECO:0000313" key="2">
    <source>
        <dbReference type="EMBL" id="PNY82251.1"/>
    </source>
</evidence>
<dbReference type="RefSeq" id="WP_103312685.1">
    <property type="nucleotide sequence ID" value="NZ_PPPD01000001.1"/>
</dbReference>
<dbReference type="CDD" id="cd10959">
    <property type="entry name" value="CE4_NodB_like_3"/>
    <property type="match status" value="1"/>
</dbReference>
<dbReference type="Gene3D" id="3.20.20.370">
    <property type="entry name" value="Glycoside hydrolase/deacetylase"/>
    <property type="match status" value="1"/>
</dbReference>
<dbReference type="PANTHER" id="PTHR10587">
    <property type="entry name" value="GLYCOSYL TRANSFERASE-RELATED"/>
    <property type="match status" value="1"/>
</dbReference>
<dbReference type="InterPro" id="IPR054467">
    <property type="entry name" value="YkoP-like_dom"/>
</dbReference>
<dbReference type="InterPro" id="IPR050248">
    <property type="entry name" value="Polysacc_deacetylase_ArnD"/>
</dbReference>
<dbReference type="Proteomes" id="UP000236379">
    <property type="component" value="Unassembled WGS sequence"/>
</dbReference>
<evidence type="ECO:0000313" key="3">
    <source>
        <dbReference type="Proteomes" id="UP000236379"/>
    </source>
</evidence>
<dbReference type="SUPFAM" id="SSF88713">
    <property type="entry name" value="Glycoside hydrolase/deacetylase"/>
    <property type="match status" value="1"/>
</dbReference>
<dbReference type="PROSITE" id="PS51677">
    <property type="entry name" value="NODB"/>
    <property type="match status" value="1"/>
</dbReference>
<dbReference type="EMBL" id="PPPD01000001">
    <property type="protein sequence ID" value="PNY82251.1"/>
    <property type="molecule type" value="Genomic_DNA"/>
</dbReference>
<sequence length="398" mass="43083">MKRGGWLAAGLLAYAGLPYLLAQWANLGLLREGKRARREVALTFDDGPDPQATPAVLDALQAAGMHATFFVLAERAEAHPELVRRMVDEGHEVQAHALRHVHAWFRSPWGAFLDPGHAARRIAALSGQPVTLHRPPHGAYTLATVLGQRRAGLRGAHWSLEGSDWRAGATPQGVQDTLLRRLVPGAVIVLHDAGPGARVTAPMLPDLLAELRGRGYTSVTLSALDGLAPVGRPALIRRGFLGLDRVFDRLGHIRPAGGRADNLFRIGPAAFPVGGVTLADGTRLTKGTPGTEFHVNNPILVDLGPRASVRQAREDFRAVARDLQERPDLRGTETVYCLSSLSPLLALLGFETHDLPEADTARLRRWANVLRRAYGNAPQAKAPKLSVLSREAFLKLYG</sequence>
<keyword evidence="3" id="KW-1185">Reference proteome</keyword>
<dbReference type="InterPro" id="IPR002509">
    <property type="entry name" value="NODB_dom"/>
</dbReference>
<dbReference type="GO" id="GO:0016810">
    <property type="term" value="F:hydrolase activity, acting on carbon-nitrogen (but not peptide) bonds"/>
    <property type="evidence" value="ECO:0007669"/>
    <property type="project" value="InterPro"/>
</dbReference>
<dbReference type="PANTHER" id="PTHR10587:SF137">
    <property type="entry name" value="4-DEOXY-4-FORMAMIDO-L-ARABINOSE-PHOSPHOUNDECAPRENOL DEFORMYLASE ARND-RELATED"/>
    <property type="match status" value="1"/>
</dbReference>
<evidence type="ECO:0000259" key="1">
    <source>
        <dbReference type="PROSITE" id="PS51677"/>
    </source>
</evidence>
<gene>
    <name evidence="2" type="ORF">CVO96_13575</name>
</gene>
<accession>A0A2K3V0E4</accession>
<organism evidence="2 3">
    <name type="scientific">Deinococcus koreensis</name>
    <dbReference type="NCBI Taxonomy" id="2054903"/>
    <lineage>
        <taxon>Bacteria</taxon>
        <taxon>Thermotogati</taxon>
        <taxon>Deinococcota</taxon>
        <taxon>Deinococci</taxon>
        <taxon>Deinococcales</taxon>
        <taxon>Deinococcaceae</taxon>
        <taxon>Deinococcus</taxon>
    </lineage>
</organism>
<comment type="caution">
    <text evidence="2">The sequence shown here is derived from an EMBL/GenBank/DDBJ whole genome shotgun (WGS) entry which is preliminary data.</text>
</comment>
<dbReference type="GO" id="GO:0005975">
    <property type="term" value="P:carbohydrate metabolic process"/>
    <property type="evidence" value="ECO:0007669"/>
    <property type="project" value="InterPro"/>
</dbReference>
<feature type="domain" description="NodB homology" evidence="1">
    <location>
        <begin position="38"/>
        <end position="219"/>
    </location>
</feature>
<reference evidence="2 3" key="1">
    <citation type="submission" date="2018-01" db="EMBL/GenBank/DDBJ databases">
        <title>Deinococcus koreensis sp. nov., a radiation-resistant bacterium isolated from river water.</title>
        <authorList>
            <person name="Choi A."/>
        </authorList>
    </citation>
    <scope>NUCLEOTIDE SEQUENCE [LARGE SCALE GENOMIC DNA]</scope>
    <source>
        <strain evidence="2 3">SJW1-2</strain>
    </source>
</reference>
<dbReference type="InterPro" id="IPR011330">
    <property type="entry name" value="Glyco_hydro/deAcase_b/a-brl"/>
</dbReference>
<dbReference type="Pfam" id="PF01522">
    <property type="entry name" value="Polysacc_deac_1"/>
    <property type="match status" value="1"/>
</dbReference>
<protein>
    <submittedName>
        <fullName evidence="2">Polysaccharide deacetylase family protein</fullName>
    </submittedName>
</protein>
<dbReference type="AlphaFoldDB" id="A0A2K3V0E4"/>